<dbReference type="Gene3D" id="1.20.140.10">
    <property type="entry name" value="Butyryl-CoA Dehydrogenase, subunit A, domain 3"/>
    <property type="match status" value="1"/>
</dbReference>
<dbReference type="PANTHER" id="PTHR48083">
    <property type="entry name" value="MEDIUM-CHAIN SPECIFIC ACYL-COA DEHYDROGENASE, MITOCHONDRIAL-RELATED"/>
    <property type="match status" value="1"/>
</dbReference>
<dbReference type="Gene3D" id="1.10.540.10">
    <property type="entry name" value="Acyl-CoA dehydrogenase/oxidase, N-terminal domain"/>
    <property type="match status" value="1"/>
</dbReference>
<keyword evidence="8" id="KW-0274">FAD</keyword>
<dbReference type="FunFam" id="1.10.540.10:FF:000004">
    <property type="entry name" value="Acyl-CoA dehydrogenase"/>
    <property type="match status" value="1"/>
</dbReference>
<comment type="similarity">
    <text evidence="3">Belongs to the acyl-CoA dehydrogenase family.</text>
</comment>
<dbReference type="InterPro" id="IPR013786">
    <property type="entry name" value="AcylCoA_DH/ox_N"/>
</dbReference>
<dbReference type="InterPro" id="IPR050741">
    <property type="entry name" value="Acyl-CoA_dehydrogenase"/>
</dbReference>
<keyword evidence="17" id="KW-1185">Reference proteome</keyword>
<feature type="domain" description="Acyl-CoA dehydrogenase/oxidase C-terminal" evidence="12">
    <location>
        <begin position="303"/>
        <end position="450"/>
    </location>
</feature>
<dbReference type="InterPro" id="IPR006091">
    <property type="entry name" value="Acyl-CoA_Oxase/DH_mid-dom"/>
</dbReference>
<evidence type="ECO:0000256" key="7">
    <source>
        <dbReference type="ARBA" id="ARBA00022630"/>
    </source>
</evidence>
<evidence type="ECO:0000256" key="2">
    <source>
        <dbReference type="ARBA" id="ARBA00005005"/>
    </source>
</evidence>
<proteinExistence type="inferred from homology"/>
<evidence type="ECO:0000256" key="3">
    <source>
        <dbReference type="ARBA" id="ARBA00009347"/>
    </source>
</evidence>
<dbReference type="InterPro" id="IPR036250">
    <property type="entry name" value="AcylCo_DH-like_C"/>
</dbReference>
<feature type="domain" description="Acyl-CoA dehydrogenase C-terminal bacterial-type" evidence="15">
    <location>
        <begin position="457"/>
        <end position="728"/>
    </location>
</feature>
<dbReference type="EC" id="1.3.8.7" evidence="4"/>
<dbReference type="Pfam" id="PF00441">
    <property type="entry name" value="Acyl-CoA_dh_1"/>
    <property type="match status" value="1"/>
</dbReference>
<accession>A0A365U609</accession>
<evidence type="ECO:0000256" key="6">
    <source>
        <dbReference type="ARBA" id="ARBA00020144"/>
    </source>
</evidence>
<dbReference type="EC" id="1.3.8.8" evidence="5"/>
<organism evidence="16 17">
    <name type="scientific">Rhodosalinus halophilus</name>
    <dbReference type="NCBI Taxonomy" id="2259333"/>
    <lineage>
        <taxon>Bacteria</taxon>
        <taxon>Pseudomonadati</taxon>
        <taxon>Pseudomonadota</taxon>
        <taxon>Alphaproteobacteria</taxon>
        <taxon>Rhodobacterales</taxon>
        <taxon>Paracoccaceae</taxon>
        <taxon>Rhodosalinus</taxon>
    </lineage>
</organism>
<dbReference type="SUPFAM" id="SSF56645">
    <property type="entry name" value="Acyl-CoA dehydrogenase NM domain-like"/>
    <property type="match status" value="1"/>
</dbReference>
<dbReference type="GO" id="GO:0050660">
    <property type="term" value="F:flavin adenine dinucleotide binding"/>
    <property type="evidence" value="ECO:0007669"/>
    <property type="project" value="InterPro"/>
</dbReference>
<dbReference type="InterPro" id="IPR015396">
    <property type="entry name" value="FadE_C"/>
</dbReference>
<evidence type="ECO:0000256" key="11">
    <source>
        <dbReference type="ARBA" id="ARBA00049247"/>
    </source>
</evidence>
<evidence type="ECO:0000313" key="16">
    <source>
        <dbReference type="EMBL" id="RBI83665.1"/>
    </source>
</evidence>
<reference evidence="16 17" key="1">
    <citation type="submission" date="2018-07" db="EMBL/GenBank/DDBJ databases">
        <title>Rhodosalinus sp. strain E84T genomic sequence and assembly.</title>
        <authorList>
            <person name="Liu Z.-W."/>
            <person name="Lu D.-C."/>
        </authorList>
    </citation>
    <scope>NUCLEOTIDE SEQUENCE [LARGE SCALE GENOMIC DNA]</scope>
    <source>
        <strain evidence="16 17">E84</strain>
    </source>
</reference>
<gene>
    <name evidence="16" type="primary">fadE</name>
    <name evidence="16" type="ORF">DRV85_15075</name>
</gene>
<comment type="caution">
    <text evidence="16">The sequence shown here is derived from an EMBL/GenBank/DDBJ whole genome shotgun (WGS) entry which is preliminary data.</text>
</comment>
<dbReference type="Pfam" id="PF02770">
    <property type="entry name" value="Acyl-CoA_dh_M"/>
    <property type="match status" value="1"/>
</dbReference>
<dbReference type="InterPro" id="IPR009075">
    <property type="entry name" value="AcylCo_DH/oxidase_C"/>
</dbReference>
<evidence type="ECO:0000259" key="13">
    <source>
        <dbReference type="Pfam" id="PF02770"/>
    </source>
</evidence>
<evidence type="ECO:0000313" key="17">
    <source>
        <dbReference type="Proteomes" id="UP000253370"/>
    </source>
</evidence>
<dbReference type="Pfam" id="PF02771">
    <property type="entry name" value="Acyl-CoA_dh_N"/>
    <property type="match status" value="1"/>
</dbReference>
<evidence type="ECO:0000256" key="8">
    <source>
        <dbReference type="ARBA" id="ARBA00022827"/>
    </source>
</evidence>
<evidence type="ECO:0000256" key="9">
    <source>
        <dbReference type="ARBA" id="ARBA00023002"/>
    </source>
</evidence>
<comment type="catalytic activity">
    <reaction evidence="11">
        <text>a long-chain 2,3-saturated fatty acyl-CoA + oxidized [electron-transfer flavoprotein] + H(+) = a long-chain (2E)-enoyl-CoA + reduced [electron-transfer flavoprotein]</text>
        <dbReference type="Rhea" id="RHEA:17721"/>
        <dbReference type="Rhea" id="RHEA-COMP:10685"/>
        <dbReference type="Rhea" id="RHEA-COMP:10686"/>
        <dbReference type="ChEBI" id="CHEBI:15378"/>
        <dbReference type="ChEBI" id="CHEBI:57692"/>
        <dbReference type="ChEBI" id="CHEBI:58307"/>
        <dbReference type="ChEBI" id="CHEBI:83721"/>
        <dbReference type="ChEBI" id="CHEBI:83727"/>
        <dbReference type="EC" id="1.3.8.8"/>
    </reaction>
</comment>
<dbReference type="OrthoDB" id="9802447at2"/>
<dbReference type="NCBIfam" id="NF007000">
    <property type="entry name" value="PRK09463.1"/>
    <property type="match status" value="1"/>
</dbReference>
<evidence type="ECO:0000256" key="10">
    <source>
        <dbReference type="ARBA" id="ARBA00047882"/>
    </source>
</evidence>
<dbReference type="Pfam" id="PF09317">
    <property type="entry name" value="ACDH_C"/>
    <property type="match status" value="1"/>
</dbReference>
<comment type="catalytic activity">
    <reaction evidence="10">
        <text>a medium-chain 2,3-saturated fatty acyl-CoA + oxidized [electron-transfer flavoprotein] + H(+) = a medium-chain (2E)-enoyl-CoA + reduced [electron-transfer flavoprotein]</text>
        <dbReference type="Rhea" id="RHEA:14477"/>
        <dbReference type="Rhea" id="RHEA-COMP:10685"/>
        <dbReference type="Rhea" id="RHEA-COMP:10686"/>
        <dbReference type="ChEBI" id="CHEBI:15378"/>
        <dbReference type="ChEBI" id="CHEBI:57692"/>
        <dbReference type="ChEBI" id="CHEBI:58307"/>
        <dbReference type="ChEBI" id="CHEBI:83723"/>
        <dbReference type="ChEBI" id="CHEBI:83726"/>
        <dbReference type="EC" id="1.3.8.7"/>
    </reaction>
</comment>
<evidence type="ECO:0000259" key="15">
    <source>
        <dbReference type="Pfam" id="PF09317"/>
    </source>
</evidence>
<dbReference type="PANTHER" id="PTHR48083:SF33">
    <property type="entry name" value="ACYL-COENZYME A DEHYDROGENASE"/>
    <property type="match status" value="1"/>
</dbReference>
<feature type="domain" description="Acyl-CoA oxidase/dehydrogenase middle" evidence="13">
    <location>
        <begin position="180"/>
        <end position="272"/>
    </location>
</feature>
<comment type="cofactor">
    <cofactor evidence="1">
        <name>FAD</name>
        <dbReference type="ChEBI" id="CHEBI:57692"/>
    </cofactor>
</comment>
<evidence type="ECO:0000256" key="5">
    <source>
        <dbReference type="ARBA" id="ARBA00012040"/>
    </source>
</evidence>
<dbReference type="GO" id="GO:0033539">
    <property type="term" value="P:fatty acid beta-oxidation using acyl-CoA dehydrogenase"/>
    <property type="evidence" value="ECO:0007669"/>
    <property type="project" value="InterPro"/>
</dbReference>
<sequence>MRWRDFRRERLTRPIFGWARGVLPALSDTEREALDAGEAWWEAELFAGNPDWRNLGHVATPRLTEAEQAFLDGPCQELCALVDDWTINHETGDLPQEAWDYLKEHRFFGMIIPEEHGGLGFSAFAHSEVVKTISTRSLTAGVTVMVPNSLGPGELLLQFGTKEQQERWLPLLARGEAIPAFALTSEEAGSDAASMVDEGVIEHGTYDGEEVIGLRLNWAKRYITLGPIATVLGLAVKIRDPGGVLGGDPDLGITCVLVPTDLPGVETGDRHIPCGHFFQNGPTEGRDVFVPLDNVIGGRDGIGHGWKMLMSALAAGRGISLPSQSAGAAAIAAHTSGAYARVRRQFGLPVGKFEGVQARLGRLASEAYALDAARRLTCAGLDEGRALAVVSGIMKAHATYRMRDALNDAMDVHGGKTVIDGPRNYLGALHRGVPIGITVEGANILTRNLIIYGQGAIRCHPYLLDEMLALEAEDDTEALDQFDRAFWAHVRHAMATFGRAVGRAWTGAALAPAPKNAGPVARHYRRMSRYAAAFALSSELALLALGGSLKRREMISARLGDMLSELYFLSALLKRWEDEGRQKADLPLVHHAAEAGFARLHTALDEIAANFPARWVRAVLRGATLAGGSPGGPPDELTRECAELLLAPSETRDRIVAGIHRGCEGDAMRTLDDAFERVIATEDLRRRLKKTGESLAEARESGTLTPDQADALDAAESAVAEVVAVDSFPPERVMRGGAIPPKPKEAAE</sequence>
<dbReference type="Proteomes" id="UP000253370">
    <property type="component" value="Unassembled WGS sequence"/>
</dbReference>
<dbReference type="InterPro" id="IPR046373">
    <property type="entry name" value="Acyl-CoA_Oxase/DH_mid-dom_sf"/>
</dbReference>
<keyword evidence="7" id="KW-0285">Flavoprotein</keyword>
<dbReference type="InterPro" id="IPR009100">
    <property type="entry name" value="AcylCoA_DH/oxidase_NM_dom_sf"/>
</dbReference>
<evidence type="ECO:0000259" key="14">
    <source>
        <dbReference type="Pfam" id="PF02771"/>
    </source>
</evidence>
<evidence type="ECO:0000259" key="12">
    <source>
        <dbReference type="Pfam" id="PF00441"/>
    </source>
</evidence>
<dbReference type="RefSeq" id="WP_113290308.1">
    <property type="nucleotide sequence ID" value="NZ_QNTQ01000015.1"/>
</dbReference>
<dbReference type="EMBL" id="QNTQ01000015">
    <property type="protein sequence ID" value="RBI83665.1"/>
    <property type="molecule type" value="Genomic_DNA"/>
</dbReference>
<comment type="pathway">
    <text evidence="2">Lipid metabolism; fatty acid beta-oxidation.</text>
</comment>
<protein>
    <recommendedName>
        <fullName evidence="6">Acyl-coenzyme A dehydrogenase</fullName>
        <ecNumber evidence="4">1.3.8.7</ecNumber>
        <ecNumber evidence="5">1.3.8.8</ecNumber>
    </recommendedName>
</protein>
<evidence type="ECO:0000256" key="1">
    <source>
        <dbReference type="ARBA" id="ARBA00001974"/>
    </source>
</evidence>
<dbReference type="Gene3D" id="2.40.110.10">
    <property type="entry name" value="Butyryl-CoA Dehydrogenase, subunit A, domain 2"/>
    <property type="match status" value="1"/>
</dbReference>
<dbReference type="GO" id="GO:0004466">
    <property type="term" value="F:long-chain fatty acyl-CoA dehydrogenase activity"/>
    <property type="evidence" value="ECO:0007669"/>
    <property type="project" value="UniProtKB-EC"/>
</dbReference>
<dbReference type="AlphaFoldDB" id="A0A365U609"/>
<dbReference type="SUPFAM" id="SSF47203">
    <property type="entry name" value="Acyl-CoA dehydrogenase C-terminal domain-like"/>
    <property type="match status" value="1"/>
</dbReference>
<dbReference type="GO" id="GO:0070991">
    <property type="term" value="F:medium-chain fatty acyl-CoA dehydrogenase activity"/>
    <property type="evidence" value="ECO:0007669"/>
    <property type="project" value="UniProtKB-EC"/>
</dbReference>
<dbReference type="GO" id="GO:0005737">
    <property type="term" value="C:cytoplasm"/>
    <property type="evidence" value="ECO:0007669"/>
    <property type="project" value="TreeGrafter"/>
</dbReference>
<keyword evidence="9" id="KW-0560">Oxidoreductase</keyword>
<dbReference type="UniPathway" id="UPA00659"/>
<dbReference type="InterPro" id="IPR037069">
    <property type="entry name" value="AcylCoA_DH/ox_N_sf"/>
</dbReference>
<dbReference type="NCBIfam" id="NF009586">
    <property type="entry name" value="PRK13026.1"/>
    <property type="match status" value="1"/>
</dbReference>
<evidence type="ECO:0000256" key="4">
    <source>
        <dbReference type="ARBA" id="ARBA00012033"/>
    </source>
</evidence>
<feature type="domain" description="Acyl-CoA dehydrogenase/oxidase N-terminal" evidence="14">
    <location>
        <begin position="81"/>
        <end position="176"/>
    </location>
</feature>
<name>A0A365U609_9RHOB</name>